<dbReference type="Gene3D" id="3.40.50.720">
    <property type="entry name" value="NAD(P)-binding Rossmann-like Domain"/>
    <property type="match status" value="1"/>
</dbReference>
<accession>A0AA37XA65</accession>
<evidence type="ECO:0000313" key="2">
    <source>
        <dbReference type="EMBL" id="GMA27121.1"/>
    </source>
</evidence>
<feature type="domain" description="Enoyl reductase (ER)" evidence="1">
    <location>
        <begin position="13"/>
        <end position="320"/>
    </location>
</feature>
<dbReference type="InterPro" id="IPR036291">
    <property type="entry name" value="NAD(P)-bd_dom_sf"/>
</dbReference>
<proteinExistence type="predicted"/>
<evidence type="ECO:0000259" key="1">
    <source>
        <dbReference type="SMART" id="SM00829"/>
    </source>
</evidence>
<dbReference type="PANTHER" id="PTHR11695:SF294">
    <property type="entry name" value="RETICULON-4-INTERACTING PROTEIN 1, MITOCHONDRIAL"/>
    <property type="match status" value="1"/>
</dbReference>
<dbReference type="InterPro" id="IPR020843">
    <property type="entry name" value="ER"/>
</dbReference>
<dbReference type="Proteomes" id="UP001157160">
    <property type="component" value="Unassembled WGS sequence"/>
</dbReference>
<dbReference type="Pfam" id="PF08240">
    <property type="entry name" value="ADH_N"/>
    <property type="match status" value="1"/>
</dbReference>
<dbReference type="InterPro" id="IPR011032">
    <property type="entry name" value="GroES-like_sf"/>
</dbReference>
<gene>
    <name evidence="2" type="ORF">GCM10025874_03740</name>
</gene>
<dbReference type="GO" id="GO:0016491">
    <property type="term" value="F:oxidoreductase activity"/>
    <property type="evidence" value="ECO:0007669"/>
    <property type="project" value="InterPro"/>
</dbReference>
<dbReference type="SUPFAM" id="SSF50129">
    <property type="entry name" value="GroES-like"/>
    <property type="match status" value="1"/>
</dbReference>
<name>A0AA37XA65_9MICO</name>
<protein>
    <submittedName>
        <fullName evidence="2">NADPH:quinone reductase</fullName>
    </submittedName>
</protein>
<evidence type="ECO:0000313" key="3">
    <source>
        <dbReference type="Proteomes" id="UP001157160"/>
    </source>
</evidence>
<dbReference type="Gene3D" id="3.90.180.10">
    <property type="entry name" value="Medium-chain alcohol dehydrogenases, catalytic domain"/>
    <property type="match status" value="1"/>
</dbReference>
<reference evidence="2 3" key="1">
    <citation type="journal article" date="2014" name="Int. J. Syst. Evol. Microbiol.">
        <title>Complete genome sequence of Corynebacterium casei LMG S-19264T (=DSM 44701T), isolated from a smear-ripened cheese.</title>
        <authorList>
            <consortium name="US DOE Joint Genome Institute (JGI-PGF)"/>
            <person name="Walter F."/>
            <person name="Albersmeier A."/>
            <person name="Kalinowski J."/>
            <person name="Ruckert C."/>
        </authorList>
    </citation>
    <scope>NUCLEOTIDE SEQUENCE [LARGE SCALE GENOMIC DNA]</scope>
    <source>
        <strain evidence="2 3">NBRC 112289</strain>
    </source>
</reference>
<sequence>MTGMLAIVQDRYGVDALALSRVPRPQPRPGRVLVRVRAAGIDAGTHHLVTGTPRLVRLAAGRRAPRRRTPGLAFAGVVEDAGSSGLATGDRVFGTAPGALAELVLADPRKLARVPDGLDLERAAALPVSAVAALEAVRDAARVRSEQRVLVLGAAGGVGAYAVQLAAGAGARVTAVCSGPKTGFARGMGAERTIDYASEEPTTLDERWDAIIDTAGNRPLAALRGILAERGTLVIVGGEGGGALLGGIDRNLRASLAGIGSRQRLRSLVSRGRAADLEHLGSLVRAGRLLVPIESVRPLAETAAAVEHVGAGRARGKTVISLH</sequence>
<dbReference type="PANTHER" id="PTHR11695">
    <property type="entry name" value="ALCOHOL DEHYDROGENASE RELATED"/>
    <property type="match status" value="1"/>
</dbReference>
<comment type="caution">
    <text evidence="2">The sequence shown here is derived from an EMBL/GenBank/DDBJ whole genome shotgun (WGS) entry which is preliminary data.</text>
</comment>
<dbReference type="SMART" id="SM00829">
    <property type="entry name" value="PKS_ER"/>
    <property type="match status" value="1"/>
</dbReference>
<dbReference type="EMBL" id="BSUL01000001">
    <property type="protein sequence ID" value="GMA27121.1"/>
    <property type="molecule type" value="Genomic_DNA"/>
</dbReference>
<dbReference type="InterPro" id="IPR050700">
    <property type="entry name" value="YIM1/Zinc_Alcohol_DH_Fams"/>
</dbReference>
<dbReference type="InterPro" id="IPR013154">
    <property type="entry name" value="ADH-like_N"/>
</dbReference>
<dbReference type="SUPFAM" id="SSF51735">
    <property type="entry name" value="NAD(P)-binding Rossmann-fold domains"/>
    <property type="match status" value="1"/>
</dbReference>
<organism evidence="2 3">
    <name type="scientific">Arenivirga flava</name>
    <dbReference type="NCBI Taxonomy" id="1930060"/>
    <lineage>
        <taxon>Bacteria</taxon>
        <taxon>Bacillati</taxon>
        <taxon>Actinomycetota</taxon>
        <taxon>Actinomycetes</taxon>
        <taxon>Micrococcales</taxon>
        <taxon>Microbacteriaceae</taxon>
        <taxon>Arenivirga</taxon>
    </lineage>
</organism>
<dbReference type="RefSeq" id="WP_284229443.1">
    <property type="nucleotide sequence ID" value="NZ_BSUL01000001.1"/>
</dbReference>
<dbReference type="AlphaFoldDB" id="A0AA37XA65"/>
<dbReference type="Pfam" id="PF13602">
    <property type="entry name" value="ADH_zinc_N_2"/>
    <property type="match status" value="1"/>
</dbReference>
<keyword evidence="3" id="KW-1185">Reference proteome</keyword>
<dbReference type="CDD" id="cd08267">
    <property type="entry name" value="MDR1"/>
    <property type="match status" value="1"/>
</dbReference>